<accession>A0ABN9Y450</accession>
<dbReference type="EMBL" id="CAUYUJ010021837">
    <property type="protein sequence ID" value="CAK0907307.1"/>
    <property type="molecule type" value="Genomic_DNA"/>
</dbReference>
<reference evidence="1" key="1">
    <citation type="submission" date="2023-10" db="EMBL/GenBank/DDBJ databases">
        <authorList>
            <person name="Chen Y."/>
            <person name="Shah S."/>
            <person name="Dougan E. K."/>
            <person name="Thang M."/>
            <person name="Chan C."/>
        </authorList>
    </citation>
    <scope>NUCLEOTIDE SEQUENCE [LARGE SCALE GENOMIC DNA]</scope>
</reference>
<comment type="caution">
    <text evidence="1">The sequence shown here is derived from an EMBL/GenBank/DDBJ whole genome shotgun (WGS) entry which is preliminary data.</text>
</comment>
<dbReference type="Proteomes" id="UP001189429">
    <property type="component" value="Unassembled WGS sequence"/>
</dbReference>
<gene>
    <name evidence="1" type="ORF">PCOR1329_LOCUS82367</name>
</gene>
<proteinExistence type="predicted"/>
<name>A0ABN9Y450_9DINO</name>
<keyword evidence="2" id="KW-1185">Reference proteome</keyword>
<sequence>MKRLVHMQYERCHHTVERLADLRRLAGAGDAGAPRQSSLSGAAASVAEPTAVRVCRKLDAEVRRALGAELLWMQRALDLDSDSWGPGPAAVRVATQVRSARDLTTCSCGCRLASVGLLGRIRAEHVSSGCSIEGGEA</sequence>
<evidence type="ECO:0000313" key="1">
    <source>
        <dbReference type="EMBL" id="CAK0907307.1"/>
    </source>
</evidence>
<organism evidence="1 2">
    <name type="scientific">Prorocentrum cordatum</name>
    <dbReference type="NCBI Taxonomy" id="2364126"/>
    <lineage>
        <taxon>Eukaryota</taxon>
        <taxon>Sar</taxon>
        <taxon>Alveolata</taxon>
        <taxon>Dinophyceae</taxon>
        <taxon>Prorocentrales</taxon>
        <taxon>Prorocentraceae</taxon>
        <taxon>Prorocentrum</taxon>
    </lineage>
</organism>
<protein>
    <submittedName>
        <fullName evidence="1">Uncharacterized protein</fullName>
    </submittedName>
</protein>
<evidence type="ECO:0000313" key="2">
    <source>
        <dbReference type="Proteomes" id="UP001189429"/>
    </source>
</evidence>